<dbReference type="EMBL" id="AODQ01000073">
    <property type="protein sequence ID" value="EMR02089.1"/>
    <property type="molecule type" value="Genomic_DNA"/>
</dbReference>
<sequence length="84" mass="9113">MDNSGTKFMAFLAGAAAGAVIGLLLAPERGDVMREKLGRQADQLLDDLEGQWEASYAKIRDLANNAMAEAEKLSEQAEQKMNNN</sequence>
<protein>
    <submittedName>
        <fullName evidence="3">Gas vesicle protein</fullName>
    </submittedName>
</protein>
<comment type="caution">
    <text evidence="3">The sequence shown here is derived from an EMBL/GenBank/DDBJ whole genome shotgun (WGS) entry which is preliminary data.</text>
</comment>
<keyword evidence="2" id="KW-1133">Transmembrane helix</keyword>
<name>M7NUC4_9BACT</name>
<dbReference type="Pfam" id="PF12732">
    <property type="entry name" value="YtxH"/>
    <property type="match status" value="1"/>
</dbReference>
<evidence type="ECO:0000256" key="2">
    <source>
        <dbReference type="SAM" id="Phobius"/>
    </source>
</evidence>
<proteinExistence type="predicted"/>
<dbReference type="eggNOG" id="COG4980">
    <property type="taxonomic scope" value="Bacteria"/>
</dbReference>
<feature type="transmembrane region" description="Helical" evidence="2">
    <location>
        <begin position="6"/>
        <end position="26"/>
    </location>
</feature>
<reference evidence="3 4" key="1">
    <citation type="journal article" date="2013" name="Genome Announc.">
        <title>Draft Genome Sequence of Cesiribacter andamanensis Strain AMV16T, Isolated from a Soil Sample from a Mud Volcano in the Andaman Islands, India.</title>
        <authorList>
            <person name="Shivaji S."/>
            <person name="Ara S."/>
            <person name="Begum Z."/>
            <person name="Srinivas T.N."/>
            <person name="Singh A."/>
            <person name="Kumar Pinnaka A."/>
        </authorList>
    </citation>
    <scope>NUCLEOTIDE SEQUENCE [LARGE SCALE GENOMIC DNA]</scope>
    <source>
        <strain evidence="3 4">AMV16</strain>
    </source>
</reference>
<dbReference type="AlphaFoldDB" id="M7NUC4"/>
<dbReference type="RefSeq" id="WP_009196139.1">
    <property type="nucleotide sequence ID" value="NZ_AODQ01000073.1"/>
</dbReference>
<keyword evidence="1" id="KW-0175">Coiled coil</keyword>
<dbReference type="InterPro" id="IPR024623">
    <property type="entry name" value="YtxH"/>
</dbReference>
<gene>
    <name evidence="3" type="ORF">ADICEAN_02751</name>
</gene>
<organism evidence="3 4">
    <name type="scientific">Cesiribacter andamanensis AMV16</name>
    <dbReference type="NCBI Taxonomy" id="1279009"/>
    <lineage>
        <taxon>Bacteria</taxon>
        <taxon>Pseudomonadati</taxon>
        <taxon>Bacteroidota</taxon>
        <taxon>Cytophagia</taxon>
        <taxon>Cytophagales</taxon>
        <taxon>Cesiribacteraceae</taxon>
        <taxon>Cesiribacter</taxon>
    </lineage>
</organism>
<keyword evidence="2" id="KW-0812">Transmembrane</keyword>
<evidence type="ECO:0000313" key="3">
    <source>
        <dbReference type="EMBL" id="EMR02089.1"/>
    </source>
</evidence>
<dbReference type="OrthoDB" id="852591at2"/>
<evidence type="ECO:0000313" key="4">
    <source>
        <dbReference type="Proteomes" id="UP000011910"/>
    </source>
</evidence>
<dbReference type="STRING" id="1279009.ADICEAN_02751"/>
<evidence type="ECO:0000256" key="1">
    <source>
        <dbReference type="SAM" id="Coils"/>
    </source>
</evidence>
<feature type="coiled-coil region" evidence="1">
    <location>
        <begin position="56"/>
        <end position="83"/>
    </location>
</feature>
<dbReference type="Proteomes" id="UP000011910">
    <property type="component" value="Unassembled WGS sequence"/>
</dbReference>
<keyword evidence="2" id="KW-0472">Membrane</keyword>
<accession>M7NUC4</accession>
<keyword evidence="4" id="KW-1185">Reference proteome</keyword>